<evidence type="ECO:0000256" key="1">
    <source>
        <dbReference type="ARBA" id="ARBA00023125"/>
    </source>
</evidence>
<dbReference type="Pfam" id="PF00046">
    <property type="entry name" value="Homeodomain"/>
    <property type="match status" value="1"/>
</dbReference>
<dbReference type="SMART" id="SM00389">
    <property type="entry name" value="HOX"/>
    <property type="match status" value="1"/>
</dbReference>
<protein>
    <recommendedName>
        <fullName evidence="5">Homeobox domain-containing protein</fullName>
    </recommendedName>
</protein>
<dbReference type="GO" id="GO:0005634">
    <property type="term" value="C:nucleus"/>
    <property type="evidence" value="ECO:0007669"/>
    <property type="project" value="UniProtKB-SubCell"/>
</dbReference>
<comment type="caution">
    <text evidence="6">The sequence shown here is derived from an EMBL/GenBank/DDBJ whole genome shotgun (WGS) entry which is preliminary data.</text>
</comment>
<evidence type="ECO:0000313" key="6">
    <source>
        <dbReference type="EMBL" id="RCI02072.1"/>
    </source>
</evidence>
<accession>A0A367KJP5</accession>
<evidence type="ECO:0000256" key="4">
    <source>
        <dbReference type="RuleBase" id="RU000682"/>
    </source>
</evidence>
<feature type="DNA-binding region" description="Homeobox" evidence="3">
    <location>
        <begin position="60"/>
        <end position="119"/>
    </location>
</feature>
<dbReference type="AlphaFoldDB" id="A0A367KJP5"/>
<dbReference type="PANTHER" id="PTHR24324:SF9">
    <property type="entry name" value="HOMEOBOX DOMAIN-CONTAINING PROTEIN"/>
    <property type="match status" value="1"/>
</dbReference>
<dbReference type="STRING" id="4846.A0A367KJP5"/>
<dbReference type="PROSITE" id="PS50071">
    <property type="entry name" value="HOMEOBOX_2"/>
    <property type="match status" value="1"/>
</dbReference>
<dbReference type="GO" id="GO:0030154">
    <property type="term" value="P:cell differentiation"/>
    <property type="evidence" value="ECO:0007669"/>
    <property type="project" value="TreeGrafter"/>
</dbReference>
<dbReference type="InterPro" id="IPR001356">
    <property type="entry name" value="HD"/>
</dbReference>
<dbReference type="Proteomes" id="UP000253551">
    <property type="component" value="Unassembled WGS sequence"/>
</dbReference>
<dbReference type="GO" id="GO:0000978">
    <property type="term" value="F:RNA polymerase II cis-regulatory region sequence-specific DNA binding"/>
    <property type="evidence" value="ECO:0007669"/>
    <property type="project" value="TreeGrafter"/>
</dbReference>
<dbReference type="InterPro" id="IPR051000">
    <property type="entry name" value="Homeobox_DNA-bind_prot"/>
</dbReference>
<sequence length="204" mass="22823">MKLSHSTIMHSTCSLPSLSELSLNMPCQYKPSSSKLDIANLLSSPPPSPTSFEEHHCTDSKIKRKRASPDQLLILNRVFSQTYFPSTEVRKLLGKDLGMSPRTVQIWFQNKRQALRTRGRQSVQEQPLYYLPPISPPTSPTSEICFQHLHNQSKVSLPPLRLSCSPSVCSPSSCSSPSCNSSPISLGGSNLVDYFHHKHFHHNL</sequence>
<dbReference type="SUPFAM" id="SSF46689">
    <property type="entry name" value="Homeodomain-like"/>
    <property type="match status" value="1"/>
</dbReference>
<dbReference type="InterPro" id="IPR009057">
    <property type="entry name" value="Homeodomain-like_sf"/>
</dbReference>
<dbReference type="GO" id="GO:0006357">
    <property type="term" value="P:regulation of transcription by RNA polymerase II"/>
    <property type="evidence" value="ECO:0007669"/>
    <property type="project" value="TreeGrafter"/>
</dbReference>
<reference evidence="6 7" key="1">
    <citation type="journal article" date="2018" name="G3 (Bethesda)">
        <title>Phylogenetic and Phylogenomic Definition of Rhizopus Species.</title>
        <authorList>
            <person name="Gryganskyi A.P."/>
            <person name="Golan J."/>
            <person name="Dolatabadi S."/>
            <person name="Mondo S."/>
            <person name="Robb S."/>
            <person name="Idnurm A."/>
            <person name="Muszewska A."/>
            <person name="Steczkiewicz K."/>
            <person name="Masonjones S."/>
            <person name="Liao H.L."/>
            <person name="Gajdeczka M.T."/>
            <person name="Anike F."/>
            <person name="Vuek A."/>
            <person name="Anishchenko I.M."/>
            <person name="Voigt K."/>
            <person name="de Hoog G.S."/>
            <person name="Smith M.E."/>
            <person name="Heitman J."/>
            <person name="Vilgalys R."/>
            <person name="Stajich J.E."/>
        </authorList>
    </citation>
    <scope>NUCLEOTIDE SEQUENCE [LARGE SCALE GENOMIC DNA]</scope>
    <source>
        <strain evidence="6 7">LSU 92-RS-03</strain>
    </source>
</reference>
<keyword evidence="3 4" id="KW-0539">Nucleus</keyword>
<dbReference type="CDD" id="cd00086">
    <property type="entry name" value="homeodomain"/>
    <property type="match status" value="1"/>
</dbReference>
<evidence type="ECO:0000259" key="5">
    <source>
        <dbReference type="PROSITE" id="PS50071"/>
    </source>
</evidence>
<evidence type="ECO:0000256" key="2">
    <source>
        <dbReference type="ARBA" id="ARBA00023155"/>
    </source>
</evidence>
<evidence type="ECO:0000256" key="3">
    <source>
        <dbReference type="PROSITE-ProRule" id="PRU00108"/>
    </source>
</evidence>
<evidence type="ECO:0000313" key="7">
    <source>
        <dbReference type="Proteomes" id="UP000253551"/>
    </source>
</evidence>
<proteinExistence type="predicted"/>
<gene>
    <name evidence="6" type="ORF">CU098_008477</name>
</gene>
<keyword evidence="2 3" id="KW-0371">Homeobox</keyword>
<dbReference type="OrthoDB" id="6159439at2759"/>
<keyword evidence="7" id="KW-1185">Reference proteome</keyword>
<dbReference type="Gene3D" id="1.10.10.60">
    <property type="entry name" value="Homeodomain-like"/>
    <property type="match status" value="1"/>
</dbReference>
<feature type="domain" description="Homeobox" evidence="5">
    <location>
        <begin position="58"/>
        <end position="118"/>
    </location>
</feature>
<organism evidence="6 7">
    <name type="scientific">Rhizopus stolonifer</name>
    <name type="common">Rhizopus nigricans</name>
    <dbReference type="NCBI Taxonomy" id="4846"/>
    <lineage>
        <taxon>Eukaryota</taxon>
        <taxon>Fungi</taxon>
        <taxon>Fungi incertae sedis</taxon>
        <taxon>Mucoromycota</taxon>
        <taxon>Mucoromycotina</taxon>
        <taxon>Mucoromycetes</taxon>
        <taxon>Mucorales</taxon>
        <taxon>Mucorineae</taxon>
        <taxon>Rhizopodaceae</taxon>
        <taxon>Rhizopus</taxon>
    </lineage>
</organism>
<keyword evidence="1 3" id="KW-0238">DNA-binding</keyword>
<name>A0A367KJP5_RHIST</name>
<dbReference type="EMBL" id="PJQM01001542">
    <property type="protein sequence ID" value="RCI02072.1"/>
    <property type="molecule type" value="Genomic_DNA"/>
</dbReference>
<dbReference type="PANTHER" id="PTHR24324">
    <property type="entry name" value="HOMEOBOX PROTEIN HHEX"/>
    <property type="match status" value="1"/>
</dbReference>
<comment type="subcellular location">
    <subcellularLocation>
        <location evidence="3 4">Nucleus</location>
    </subcellularLocation>
</comment>